<dbReference type="Proteomes" id="UP000799424">
    <property type="component" value="Unassembled WGS sequence"/>
</dbReference>
<keyword evidence="1" id="KW-0732">Signal</keyword>
<dbReference type="EMBL" id="MU006230">
    <property type="protein sequence ID" value="KAF2824517.1"/>
    <property type="molecule type" value="Genomic_DNA"/>
</dbReference>
<feature type="signal peptide" evidence="1">
    <location>
        <begin position="1"/>
        <end position="27"/>
    </location>
</feature>
<reference evidence="2" key="1">
    <citation type="journal article" date="2020" name="Stud. Mycol.">
        <title>101 Dothideomycetes genomes: a test case for predicting lifestyles and emergence of pathogens.</title>
        <authorList>
            <person name="Haridas S."/>
            <person name="Albert R."/>
            <person name="Binder M."/>
            <person name="Bloem J."/>
            <person name="Labutti K."/>
            <person name="Salamov A."/>
            <person name="Andreopoulos B."/>
            <person name="Baker S."/>
            <person name="Barry K."/>
            <person name="Bills G."/>
            <person name="Bluhm B."/>
            <person name="Cannon C."/>
            <person name="Castanera R."/>
            <person name="Culley D."/>
            <person name="Daum C."/>
            <person name="Ezra D."/>
            <person name="Gonzalez J."/>
            <person name="Henrissat B."/>
            <person name="Kuo A."/>
            <person name="Liang C."/>
            <person name="Lipzen A."/>
            <person name="Lutzoni F."/>
            <person name="Magnuson J."/>
            <person name="Mondo S."/>
            <person name="Nolan M."/>
            <person name="Ohm R."/>
            <person name="Pangilinan J."/>
            <person name="Park H.-J."/>
            <person name="Ramirez L."/>
            <person name="Alfaro M."/>
            <person name="Sun H."/>
            <person name="Tritt A."/>
            <person name="Yoshinaga Y."/>
            <person name="Zwiers L.-H."/>
            <person name="Turgeon B."/>
            <person name="Goodwin S."/>
            <person name="Spatafora J."/>
            <person name="Crous P."/>
            <person name="Grigoriev I."/>
        </authorList>
    </citation>
    <scope>NUCLEOTIDE SEQUENCE</scope>
    <source>
        <strain evidence="2">CBS 113818</strain>
    </source>
</reference>
<evidence type="ECO:0000256" key="1">
    <source>
        <dbReference type="SAM" id="SignalP"/>
    </source>
</evidence>
<evidence type="ECO:0000313" key="2">
    <source>
        <dbReference type="EMBL" id="KAF2824517.1"/>
    </source>
</evidence>
<proteinExistence type="predicted"/>
<name>A0A6A6ZVX0_9PLEO</name>
<dbReference type="AlphaFoldDB" id="A0A6A6ZVX0"/>
<accession>A0A6A6ZVX0</accession>
<dbReference type="OrthoDB" id="3788683at2759"/>
<keyword evidence="3" id="KW-1185">Reference proteome</keyword>
<evidence type="ECO:0000313" key="3">
    <source>
        <dbReference type="Proteomes" id="UP000799424"/>
    </source>
</evidence>
<protein>
    <submittedName>
        <fullName evidence="2">Uncharacterized protein</fullName>
    </submittedName>
</protein>
<feature type="chain" id="PRO_5025473644" evidence="1">
    <location>
        <begin position="28"/>
        <end position="129"/>
    </location>
</feature>
<gene>
    <name evidence="2" type="ORF">CC86DRAFT_421087</name>
</gene>
<sequence>MRLSSKHYSTQLLEIFFLFTAITKTEGYQISFYSNTGCRYNPISTQMQIPSQGCSTYQADKKSLSQNVVGDGSDKSYYLVYFWGNDCNPENIIKKEDLGPGYSSRCSDSSEGYGSFEVWDVCESKGCLE</sequence>
<organism evidence="2 3">
    <name type="scientific">Ophiobolus disseminans</name>
    <dbReference type="NCBI Taxonomy" id="1469910"/>
    <lineage>
        <taxon>Eukaryota</taxon>
        <taxon>Fungi</taxon>
        <taxon>Dikarya</taxon>
        <taxon>Ascomycota</taxon>
        <taxon>Pezizomycotina</taxon>
        <taxon>Dothideomycetes</taxon>
        <taxon>Pleosporomycetidae</taxon>
        <taxon>Pleosporales</taxon>
        <taxon>Pleosporineae</taxon>
        <taxon>Phaeosphaeriaceae</taxon>
        <taxon>Ophiobolus</taxon>
    </lineage>
</organism>